<dbReference type="InterPro" id="IPR046824">
    <property type="entry name" value="Mss51-like_C"/>
</dbReference>
<evidence type="ECO:0000256" key="4">
    <source>
        <dbReference type="PROSITE-ProRule" id="PRU00134"/>
    </source>
</evidence>
<proteinExistence type="predicted"/>
<sequence>MESETRNQIDNDYTKFFYATMCHVCKRFGDGVQLKSCGGCNMIAYCGQEHQKQHWKQHKPLCKAIQDVLQNCNMNICGETSEECTNVKQMFILLVSSTLERRLTMDEMQMFRFPRECLVCHERDARSLKVCQKCAASFCKNHKDGTEHGDVCAPLELCLHSDFLATRKESYYLMLLSYATHVFATGNVTFRDMKDFINSCGIIQTDSAMSYDILAADHSQYLTRPLTLFHAMRLLNYAAKRKNLVVHVVGASVAEECTLIGWEVLPRLIETVMSVTIVMIGPELKRKFDPSGTCDDCPSPDNKSLIFKYHDVLYKNYVRNPLFIKPDLIVGFNLGIHERELGSKRETWAPSIRMLAKQNCPFVLTSVTLQDFEKETDRINTILGRQVDYIYKEKNPFASLRPHRVLGPERVYYENQYVAIYRNLYS</sequence>
<dbReference type="GO" id="GO:0008270">
    <property type="term" value="F:zinc ion binding"/>
    <property type="evidence" value="ECO:0007669"/>
    <property type="project" value="UniProtKB-KW"/>
</dbReference>
<organism evidence="6 7">
    <name type="scientific">Temnothorax curvispinosus</name>
    <dbReference type="NCBI Taxonomy" id="300111"/>
    <lineage>
        <taxon>Eukaryota</taxon>
        <taxon>Metazoa</taxon>
        <taxon>Ecdysozoa</taxon>
        <taxon>Arthropoda</taxon>
        <taxon>Hexapoda</taxon>
        <taxon>Insecta</taxon>
        <taxon>Pterygota</taxon>
        <taxon>Neoptera</taxon>
        <taxon>Endopterygota</taxon>
        <taxon>Hymenoptera</taxon>
        <taxon>Apocrita</taxon>
        <taxon>Aculeata</taxon>
        <taxon>Formicoidea</taxon>
        <taxon>Formicidae</taxon>
        <taxon>Myrmicinae</taxon>
        <taxon>Temnothorax</taxon>
    </lineage>
</organism>
<evidence type="ECO:0000256" key="3">
    <source>
        <dbReference type="ARBA" id="ARBA00022833"/>
    </source>
</evidence>
<reference evidence="7" key="1">
    <citation type="submission" date="2025-08" db="UniProtKB">
        <authorList>
            <consortium name="RefSeq"/>
        </authorList>
    </citation>
    <scope>IDENTIFICATION</scope>
    <source>
        <tissue evidence="7">Whole body</tissue>
    </source>
</reference>
<dbReference type="GeneID" id="112460458"/>
<evidence type="ECO:0000313" key="7">
    <source>
        <dbReference type="RefSeq" id="XP_024880897.1"/>
    </source>
</evidence>
<dbReference type="AlphaFoldDB" id="A0A6J1QEY0"/>
<keyword evidence="2 4" id="KW-0863">Zinc-finger</keyword>
<dbReference type="Pfam" id="PF20179">
    <property type="entry name" value="MSS51_C"/>
    <property type="match status" value="1"/>
</dbReference>
<gene>
    <name evidence="7" type="primary">LOC112460458</name>
</gene>
<dbReference type="PANTHER" id="PTHR28069">
    <property type="entry name" value="GH20023P"/>
    <property type="match status" value="1"/>
</dbReference>
<dbReference type="Proteomes" id="UP000504618">
    <property type="component" value="Unplaced"/>
</dbReference>
<keyword evidence="1" id="KW-0479">Metal-binding</keyword>
<dbReference type="Pfam" id="PF01753">
    <property type="entry name" value="zf-MYND"/>
    <property type="match status" value="1"/>
</dbReference>
<dbReference type="OrthoDB" id="5282002at2759"/>
<dbReference type="PROSITE" id="PS01360">
    <property type="entry name" value="ZF_MYND_1"/>
    <property type="match status" value="1"/>
</dbReference>
<evidence type="ECO:0000256" key="2">
    <source>
        <dbReference type="ARBA" id="ARBA00022771"/>
    </source>
</evidence>
<dbReference type="PANTHER" id="PTHR28069:SF2">
    <property type="entry name" value="GH20023P"/>
    <property type="match status" value="1"/>
</dbReference>
<feature type="domain" description="MYND-type" evidence="5">
    <location>
        <begin position="22"/>
        <end position="62"/>
    </location>
</feature>
<dbReference type="SUPFAM" id="SSF144232">
    <property type="entry name" value="HIT/MYND zinc finger-like"/>
    <property type="match status" value="1"/>
</dbReference>
<keyword evidence="6" id="KW-1185">Reference proteome</keyword>
<dbReference type="InterPro" id="IPR002893">
    <property type="entry name" value="Znf_MYND"/>
</dbReference>
<evidence type="ECO:0000256" key="1">
    <source>
        <dbReference type="ARBA" id="ARBA00022723"/>
    </source>
</evidence>
<dbReference type="Gene3D" id="6.10.140.2220">
    <property type="match status" value="1"/>
</dbReference>
<evidence type="ECO:0000259" key="5">
    <source>
        <dbReference type="PROSITE" id="PS50865"/>
    </source>
</evidence>
<accession>A0A6J1QEY0</accession>
<dbReference type="RefSeq" id="XP_024880897.1">
    <property type="nucleotide sequence ID" value="XM_025025129.1"/>
</dbReference>
<keyword evidence="3" id="KW-0862">Zinc</keyword>
<protein>
    <submittedName>
        <fullName evidence="7">Uncharacterized protein LOC112460458</fullName>
    </submittedName>
</protein>
<evidence type="ECO:0000313" key="6">
    <source>
        <dbReference type="Proteomes" id="UP000504618"/>
    </source>
</evidence>
<name>A0A6J1QEY0_9HYME</name>
<dbReference type="PROSITE" id="PS50865">
    <property type="entry name" value="ZF_MYND_2"/>
    <property type="match status" value="1"/>
</dbReference>